<dbReference type="AlphaFoldDB" id="A0A6G1LCG6"/>
<sequence>MPSMGSNELTQCRVLKANHLASVVLISTTGPSKPDFDKFETDFEAIVELSSAVLQARQSKESPTSATSSPIATATTAGLDVQDPLHIVITYCTRPDLRSRASEL</sequence>
<evidence type="ECO:0000313" key="1">
    <source>
        <dbReference type="EMBL" id="KAF2770631.1"/>
    </source>
</evidence>
<reference evidence="1" key="1">
    <citation type="journal article" date="2020" name="Stud. Mycol.">
        <title>101 Dothideomycetes genomes: a test case for predicting lifestyles and emergence of pathogens.</title>
        <authorList>
            <person name="Haridas S."/>
            <person name="Albert R."/>
            <person name="Binder M."/>
            <person name="Bloem J."/>
            <person name="Labutti K."/>
            <person name="Salamov A."/>
            <person name="Andreopoulos B."/>
            <person name="Baker S."/>
            <person name="Barry K."/>
            <person name="Bills G."/>
            <person name="Bluhm B."/>
            <person name="Cannon C."/>
            <person name="Castanera R."/>
            <person name="Culley D."/>
            <person name="Daum C."/>
            <person name="Ezra D."/>
            <person name="Gonzalez J."/>
            <person name="Henrissat B."/>
            <person name="Kuo A."/>
            <person name="Liang C."/>
            <person name="Lipzen A."/>
            <person name="Lutzoni F."/>
            <person name="Magnuson J."/>
            <person name="Mondo S."/>
            <person name="Nolan M."/>
            <person name="Ohm R."/>
            <person name="Pangilinan J."/>
            <person name="Park H.-J."/>
            <person name="Ramirez L."/>
            <person name="Alfaro M."/>
            <person name="Sun H."/>
            <person name="Tritt A."/>
            <person name="Yoshinaga Y."/>
            <person name="Zwiers L.-H."/>
            <person name="Turgeon B."/>
            <person name="Goodwin S."/>
            <person name="Spatafora J."/>
            <person name="Crous P."/>
            <person name="Grigoriev I."/>
        </authorList>
    </citation>
    <scope>NUCLEOTIDE SEQUENCE</scope>
    <source>
        <strain evidence="1">CBS 116005</strain>
    </source>
</reference>
<dbReference type="OrthoDB" id="39175at2759"/>
<gene>
    <name evidence="1" type="ORF">EJ03DRAFT_251065</name>
</gene>
<dbReference type="Proteomes" id="UP000799436">
    <property type="component" value="Unassembled WGS sequence"/>
</dbReference>
<name>A0A6G1LCG6_9PEZI</name>
<organism evidence="1 2">
    <name type="scientific">Teratosphaeria nubilosa</name>
    <dbReference type="NCBI Taxonomy" id="161662"/>
    <lineage>
        <taxon>Eukaryota</taxon>
        <taxon>Fungi</taxon>
        <taxon>Dikarya</taxon>
        <taxon>Ascomycota</taxon>
        <taxon>Pezizomycotina</taxon>
        <taxon>Dothideomycetes</taxon>
        <taxon>Dothideomycetidae</taxon>
        <taxon>Mycosphaerellales</taxon>
        <taxon>Teratosphaeriaceae</taxon>
        <taxon>Teratosphaeria</taxon>
    </lineage>
</organism>
<keyword evidence="2" id="KW-1185">Reference proteome</keyword>
<protein>
    <submittedName>
        <fullName evidence="1">Uncharacterized protein</fullName>
    </submittedName>
</protein>
<feature type="non-terminal residue" evidence="1">
    <location>
        <position position="104"/>
    </location>
</feature>
<accession>A0A6G1LCG6</accession>
<evidence type="ECO:0000313" key="2">
    <source>
        <dbReference type="Proteomes" id="UP000799436"/>
    </source>
</evidence>
<dbReference type="EMBL" id="ML995824">
    <property type="protein sequence ID" value="KAF2770631.1"/>
    <property type="molecule type" value="Genomic_DNA"/>
</dbReference>
<proteinExistence type="predicted"/>